<dbReference type="EMBL" id="KE346360">
    <property type="protein sequence ID" value="KJE88901.1"/>
    <property type="molecule type" value="Genomic_DNA"/>
</dbReference>
<feature type="compositionally biased region" description="Polar residues" evidence="2">
    <location>
        <begin position="146"/>
        <end position="167"/>
    </location>
</feature>
<dbReference type="InterPro" id="IPR000198">
    <property type="entry name" value="RhoGAP_dom"/>
</dbReference>
<dbReference type="eggNOG" id="KOG4370">
    <property type="taxonomic scope" value="Eukaryota"/>
</dbReference>
<feature type="coiled-coil region" evidence="1">
    <location>
        <begin position="548"/>
        <end position="575"/>
    </location>
</feature>
<dbReference type="Pfam" id="PF00620">
    <property type="entry name" value="RhoGAP"/>
    <property type="match status" value="1"/>
</dbReference>
<dbReference type="InterPro" id="IPR039767">
    <property type="entry name" value="RALBP1"/>
</dbReference>
<name>A0A0D2U0Y8_CAPO3</name>
<dbReference type="InterPro" id="IPR008936">
    <property type="entry name" value="Rho_GTPase_activation_prot"/>
</dbReference>
<dbReference type="STRING" id="595528.A0A0D2U0Y8"/>
<feature type="region of interest" description="Disordered" evidence="2">
    <location>
        <begin position="1"/>
        <end position="231"/>
    </location>
</feature>
<feature type="domain" description="Rho-GAP" evidence="3">
    <location>
        <begin position="272"/>
        <end position="473"/>
    </location>
</feature>
<proteinExistence type="predicted"/>
<feature type="compositionally biased region" description="Basic and acidic residues" evidence="2">
    <location>
        <begin position="179"/>
        <end position="231"/>
    </location>
</feature>
<evidence type="ECO:0000256" key="2">
    <source>
        <dbReference type="SAM" id="MobiDB-lite"/>
    </source>
</evidence>
<organism evidence="4 5">
    <name type="scientific">Capsaspora owczarzaki (strain ATCC 30864)</name>
    <dbReference type="NCBI Taxonomy" id="595528"/>
    <lineage>
        <taxon>Eukaryota</taxon>
        <taxon>Filasterea</taxon>
        <taxon>Capsaspora</taxon>
    </lineage>
</organism>
<dbReference type="GO" id="GO:0031267">
    <property type="term" value="F:small GTPase binding"/>
    <property type="evidence" value="ECO:0007669"/>
    <property type="project" value="InterPro"/>
</dbReference>
<feature type="compositionally biased region" description="Low complexity" evidence="2">
    <location>
        <begin position="95"/>
        <end position="115"/>
    </location>
</feature>
<protein>
    <recommendedName>
        <fullName evidence="3">Rho-GAP domain-containing protein</fullName>
    </recommendedName>
</protein>
<dbReference type="CDD" id="cd00159">
    <property type="entry name" value="RhoGAP"/>
    <property type="match status" value="1"/>
</dbReference>
<evidence type="ECO:0000256" key="1">
    <source>
        <dbReference type="SAM" id="Coils"/>
    </source>
</evidence>
<dbReference type="Proteomes" id="UP000008743">
    <property type="component" value="Unassembled WGS sequence"/>
</dbReference>
<dbReference type="OrthoDB" id="10033734at2759"/>
<sequence length="593" mass="63532">MEFALLGSDDEDEASGSLRRTESSERPFSSSATTRRHARAGSAGTHATAIAPTSSVLSASSSGAGAGAGAGAAGAAAAAGLNRRSFPVSQPLAQSSSVASGTSASSSSGLIMSAGPGTGTGTGPGSGSGTASSSGANSSLLAPVSHSATTSPRSSFDLPSSGFQLPTSLAKKLKKHKDKDKDKEKEKEKDKDKDKEKDKDKDKEKDKDKDKETKDEPSSAKEAHPDDGHRNKASKAIERLAAASVLKTKSATLQHAAIRKKDPNKPTKIFEVPLPAVVERSTDPDDEYHLPALCRKCIMYLELTATQQQGIFRLSGSASRIKDLKNSFDKGEDPNLTGESDPNVVAGLLKLFLRELPDPLVDKNLQPLVTEALTNPVIAEKIDEVRALVGTLPFTSYVLLAWLCIHLMHIAEQAELTKMNLPNLAIVFSPTLRISQETCLFLIEHAASLFKDFRRPFTKCLAEARLESIDKIDSIAELRAIQAELMLQQEGLVAVNRSLLVSYEAEKTRQHGLETELQYIRAGEISEDASDAGSSLDSFSDDGEADDIEALEAQLEALSKRADELETSNQSICRELHAERSEAVRLRAILEMQ</sequence>
<reference evidence="5" key="1">
    <citation type="submission" date="2011-02" db="EMBL/GenBank/DDBJ databases">
        <title>The Genome Sequence of Capsaspora owczarzaki ATCC 30864.</title>
        <authorList>
            <person name="Russ C."/>
            <person name="Cuomo C."/>
            <person name="Burger G."/>
            <person name="Gray M.W."/>
            <person name="Holland P.W.H."/>
            <person name="King N."/>
            <person name="Lang F.B.F."/>
            <person name="Roger A.J."/>
            <person name="Ruiz-Trillo I."/>
            <person name="Young S.K."/>
            <person name="Zeng Q."/>
            <person name="Gargeya S."/>
            <person name="Alvarado L."/>
            <person name="Berlin A."/>
            <person name="Chapman S.B."/>
            <person name="Chen Z."/>
            <person name="Freedman E."/>
            <person name="Gellesch M."/>
            <person name="Goldberg J."/>
            <person name="Griggs A."/>
            <person name="Gujja S."/>
            <person name="Heilman E."/>
            <person name="Heiman D."/>
            <person name="Howarth C."/>
            <person name="Mehta T."/>
            <person name="Neiman D."/>
            <person name="Pearson M."/>
            <person name="Roberts A."/>
            <person name="Saif S."/>
            <person name="Shea T."/>
            <person name="Shenoy N."/>
            <person name="Sisk P."/>
            <person name="Stolte C."/>
            <person name="Sykes S."/>
            <person name="White J."/>
            <person name="Yandava C."/>
            <person name="Haas B."/>
            <person name="Nusbaum C."/>
            <person name="Birren B."/>
        </authorList>
    </citation>
    <scope>NUCLEOTIDE SEQUENCE</scope>
    <source>
        <strain evidence="5">ATCC 30864</strain>
    </source>
</reference>
<dbReference type="OMA" id="CIMYLEL"/>
<dbReference type="GO" id="GO:0005096">
    <property type="term" value="F:GTPase activator activity"/>
    <property type="evidence" value="ECO:0007669"/>
    <property type="project" value="InterPro"/>
</dbReference>
<keyword evidence="5" id="KW-1185">Reference proteome</keyword>
<dbReference type="AlphaFoldDB" id="A0A0D2U0Y8"/>
<feature type="compositionally biased region" description="Low complexity" evidence="2">
    <location>
        <begin position="129"/>
        <end position="139"/>
    </location>
</feature>
<dbReference type="InParanoid" id="A0A0D2U0Y8"/>
<dbReference type="PANTHER" id="PTHR12783:SF5">
    <property type="entry name" value="RALA-BINDING PROTEIN 1"/>
    <property type="match status" value="1"/>
</dbReference>
<dbReference type="Gene3D" id="1.10.555.10">
    <property type="entry name" value="Rho GTPase activation protein"/>
    <property type="match status" value="1"/>
</dbReference>
<evidence type="ECO:0000313" key="5">
    <source>
        <dbReference type="Proteomes" id="UP000008743"/>
    </source>
</evidence>
<keyword evidence="1" id="KW-0175">Coiled coil</keyword>
<dbReference type="RefSeq" id="XP_004365348.1">
    <property type="nucleotide sequence ID" value="XM_004365291.2"/>
</dbReference>
<dbReference type="SUPFAM" id="SSF48350">
    <property type="entry name" value="GTPase activation domain, GAP"/>
    <property type="match status" value="1"/>
</dbReference>
<dbReference type="GO" id="GO:0007264">
    <property type="term" value="P:small GTPase-mediated signal transduction"/>
    <property type="evidence" value="ECO:0007669"/>
    <property type="project" value="InterPro"/>
</dbReference>
<dbReference type="SMART" id="SM00324">
    <property type="entry name" value="RhoGAP"/>
    <property type="match status" value="1"/>
</dbReference>
<evidence type="ECO:0000259" key="3">
    <source>
        <dbReference type="PROSITE" id="PS50238"/>
    </source>
</evidence>
<evidence type="ECO:0000313" key="4">
    <source>
        <dbReference type="EMBL" id="KJE88901.1"/>
    </source>
</evidence>
<feature type="compositionally biased region" description="Gly residues" evidence="2">
    <location>
        <begin position="116"/>
        <end position="128"/>
    </location>
</feature>
<dbReference type="PhylomeDB" id="A0A0D2U0Y8"/>
<accession>A0A0D2U0Y8</accession>
<dbReference type="PANTHER" id="PTHR12783">
    <property type="entry name" value="RALA BINDING PROTEIN 1 RALBP1"/>
    <property type="match status" value="1"/>
</dbReference>
<dbReference type="PROSITE" id="PS50238">
    <property type="entry name" value="RHOGAP"/>
    <property type="match status" value="1"/>
</dbReference>
<gene>
    <name evidence="4" type="ORF">CAOG_000477</name>
</gene>